<feature type="domain" description="Alp7A-like C-terminal" evidence="1">
    <location>
        <begin position="121"/>
        <end position="241"/>
    </location>
</feature>
<reference evidence="2 3" key="1">
    <citation type="submission" date="2018-09" db="EMBL/GenBank/DDBJ databases">
        <title>Genome sequencing of strain 1JSPR-7.</title>
        <authorList>
            <person name="Heo J."/>
            <person name="Kim S.-J."/>
            <person name="Kwon S.-W."/>
        </authorList>
    </citation>
    <scope>NUCLEOTIDE SEQUENCE [LARGE SCALE GENOMIC DNA]</scope>
    <source>
        <strain evidence="2 3">1JSPR-7</strain>
    </source>
</reference>
<dbReference type="Proteomes" id="UP000269374">
    <property type="component" value="Chromosome"/>
</dbReference>
<organism evidence="2 3">
    <name type="scientific">Lactococcus allomyrinae</name>
    <dbReference type="NCBI Taxonomy" id="2419773"/>
    <lineage>
        <taxon>Bacteria</taxon>
        <taxon>Bacillati</taxon>
        <taxon>Bacillota</taxon>
        <taxon>Bacilli</taxon>
        <taxon>Lactobacillales</taxon>
        <taxon>Streptococcaceae</taxon>
        <taxon>Lactococcus</taxon>
    </lineage>
</organism>
<dbReference type="Gene3D" id="3.30.420.40">
    <property type="match status" value="1"/>
</dbReference>
<accession>A0A387BFF5</accession>
<dbReference type="KEGG" id="lact:D7I46_06930"/>
<sequence length="333" mass="37927">MIDTYARSGRIEQKKTQRILEFALGRLALDYKEARTKPLVVRLVLGVPITDLHEESKTVQILKELMIGRHYIRVDGEELIIEIPSEDYILVIPQYMGTAFELAYDEGMHPVDTYANGRMGVLDIGGGTILINTSNRLNPAPMGAERFEGIQTLIKIIAGKINSTKLFTIEKLLREGSTSGTYIYRPNRNVADSKDISYIVKRSIEDYTRFTVAPLVTENFPDIEDVDFIIMTGGGANIVDKTALLDEIGQEYFNRLIFIEASELANVRGFYKYAFLIWNGSREVREPEKVEEVRTISSVSNTTEETHHPVYSEQLKQVQTKLNRLREEIEQEI</sequence>
<dbReference type="Pfam" id="PF22128">
    <property type="entry name" value="Alp7A_like_C"/>
    <property type="match status" value="1"/>
</dbReference>
<protein>
    <submittedName>
        <fullName evidence="2">ParM/StbA family protein</fullName>
    </submittedName>
</protein>
<dbReference type="InterPro" id="IPR043129">
    <property type="entry name" value="ATPase_NBD"/>
</dbReference>
<name>A0A387BFF5_9LACT</name>
<evidence type="ECO:0000313" key="3">
    <source>
        <dbReference type="Proteomes" id="UP000269374"/>
    </source>
</evidence>
<dbReference type="SUPFAM" id="SSF53067">
    <property type="entry name" value="Actin-like ATPase domain"/>
    <property type="match status" value="1"/>
</dbReference>
<gene>
    <name evidence="2" type="ORF">D7I46_06930</name>
</gene>
<dbReference type="EMBL" id="CP032627">
    <property type="protein sequence ID" value="AYG00852.1"/>
    <property type="molecule type" value="Genomic_DNA"/>
</dbReference>
<evidence type="ECO:0000313" key="2">
    <source>
        <dbReference type="EMBL" id="AYG00852.1"/>
    </source>
</evidence>
<proteinExistence type="predicted"/>
<dbReference type="OrthoDB" id="2304187at2"/>
<dbReference type="InterPro" id="IPR054368">
    <property type="entry name" value="Alp7A-like_C"/>
</dbReference>
<evidence type="ECO:0000259" key="1">
    <source>
        <dbReference type="Pfam" id="PF22128"/>
    </source>
</evidence>
<dbReference type="RefSeq" id="WP_120772240.1">
    <property type="nucleotide sequence ID" value="NZ_CP032627.1"/>
</dbReference>
<dbReference type="AlphaFoldDB" id="A0A387BFF5"/>
<keyword evidence="3" id="KW-1185">Reference proteome</keyword>